<dbReference type="HAMAP" id="MF_00440">
    <property type="entry name" value="NrdR"/>
    <property type="match status" value="1"/>
</dbReference>
<evidence type="ECO:0000256" key="2">
    <source>
        <dbReference type="ARBA" id="ARBA00022741"/>
    </source>
</evidence>
<evidence type="ECO:0000256" key="4">
    <source>
        <dbReference type="ARBA" id="ARBA00022840"/>
    </source>
</evidence>
<dbReference type="STRING" id="1555112.LIP_1853"/>
<comment type="cofactor">
    <cofactor evidence="8">
        <name>Zn(2+)</name>
        <dbReference type="ChEBI" id="CHEBI:29105"/>
    </cofactor>
    <text evidence="8">Binds 1 zinc ion.</text>
</comment>
<comment type="similarity">
    <text evidence="8">Belongs to the NrdR family.</text>
</comment>
<dbReference type="Pfam" id="PF22811">
    <property type="entry name" value="Zn_ribbon_NrdR"/>
    <property type="match status" value="1"/>
</dbReference>
<dbReference type="GO" id="GO:0008270">
    <property type="term" value="F:zinc ion binding"/>
    <property type="evidence" value="ECO:0007669"/>
    <property type="project" value="UniProtKB-UniRule"/>
</dbReference>
<sequence>MRCPYCGKPDSRVLDSRGTDEGHSIRRRRECEACGRRFTTYERWEEGPLVVVKKDGRRERFQRGKILTGLLKACEKRPLTAEQLDGVASEIERELRTQYDREIPSQVIGEMVMDRLRKLDAVAYVRFASVYREFADVGRFREALDQLLGEG</sequence>
<dbReference type="KEGG" id="lpil:LIP_1853"/>
<reference evidence="11" key="2">
    <citation type="journal article" date="2016" name="Int. J. Syst. Evol. Microbiol.">
        <title>Complete genome sequence and cell structure of Limnochorda pilosa, a Gram-negative spore-former within the phylum Firmicutes.</title>
        <authorList>
            <person name="Watanabe M."/>
            <person name="Kojima H."/>
            <person name="Fukui M."/>
        </authorList>
    </citation>
    <scope>NUCLEOTIDE SEQUENCE [LARGE SCALE GENOMIC DNA]</scope>
    <source>
        <strain evidence="11">HC45</strain>
    </source>
</reference>
<evidence type="ECO:0000256" key="5">
    <source>
        <dbReference type="ARBA" id="ARBA00023015"/>
    </source>
</evidence>
<dbReference type="GO" id="GO:0005524">
    <property type="term" value="F:ATP binding"/>
    <property type="evidence" value="ECO:0007669"/>
    <property type="project" value="UniProtKB-UniRule"/>
</dbReference>
<keyword evidence="7 8" id="KW-0804">Transcription</keyword>
<dbReference type="InterPro" id="IPR005144">
    <property type="entry name" value="ATP-cone_dom"/>
</dbReference>
<dbReference type="PATRIC" id="fig|1555112.3.peg.1886"/>
<keyword evidence="3 8" id="KW-0862">Zinc</keyword>
<keyword evidence="2 8" id="KW-0547">Nucleotide-binding</keyword>
<keyword evidence="1 8" id="KW-0678">Repressor</keyword>
<organism evidence="10 11">
    <name type="scientific">Limnochorda pilosa</name>
    <dbReference type="NCBI Taxonomy" id="1555112"/>
    <lineage>
        <taxon>Bacteria</taxon>
        <taxon>Bacillati</taxon>
        <taxon>Bacillota</taxon>
        <taxon>Limnochordia</taxon>
        <taxon>Limnochordales</taxon>
        <taxon>Limnochordaceae</taxon>
        <taxon>Limnochorda</taxon>
    </lineage>
</organism>
<evidence type="ECO:0000256" key="7">
    <source>
        <dbReference type="ARBA" id="ARBA00023163"/>
    </source>
</evidence>
<comment type="function">
    <text evidence="8">Negatively regulates transcription of bacterial ribonucleotide reductase nrd genes and operons by binding to NrdR-boxes.</text>
</comment>
<proteinExistence type="inferred from homology"/>
<keyword evidence="4 8" id="KW-0067">ATP-binding</keyword>
<dbReference type="PANTHER" id="PTHR30455">
    <property type="entry name" value="TRANSCRIPTIONAL REPRESSOR NRDR"/>
    <property type="match status" value="1"/>
</dbReference>
<evidence type="ECO:0000313" key="10">
    <source>
        <dbReference type="EMBL" id="BAS27696.1"/>
    </source>
</evidence>
<dbReference type="GO" id="GO:0045892">
    <property type="term" value="P:negative regulation of DNA-templated transcription"/>
    <property type="evidence" value="ECO:0007669"/>
    <property type="project" value="UniProtKB-UniRule"/>
</dbReference>
<feature type="domain" description="ATP-cone" evidence="9">
    <location>
        <begin position="49"/>
        <end position="139"/>
    </location>
</feature>
<keyword evidence="6 8" id="KW-0238">DNA-binding</keyword>
<evidence type="ECO:0000256" key="8">
    <source>
        <dbReference type="HAMAP-Rule" id="MF_00440"/>
    </source>
</evidence>
<dbReference type="OrthoDB" id="9807461at2"/>
<keyword evidence="8" id="KW-0479">Metal-binding</keyword>
<accession>A0A0K2SKR5</accession>
<dbReference type="InterPro" id="IPR055173">
    <property type="entry name" value="NrdR-like_N"/>
</dbReference>
<evidence type="ECO:0000256" key="3">
    <source>
        <dbReference type="ARBA" id="ARBA00022833"/>
    </source>
</evidence>
<evidence type="ECO:0000259" key="9">
    <source>
        <dbReference type="PROSITE" id="PS51161"/>
    </source>
</evidence>
<evidence type="ECO:0000256" key="1">
    <source>
        <dbReference type="ARBA" id="ARBA00022491"/>
    </source>
</evidence>
<keyword evidence="11" id="KW-1185">Reference proteome</keyword>
<gene>
    <name evidence="8" type="primary">nrdR</name>
    <name evidence="10" type="ORF">LIP_1853</name>
</gene>
<dbReference type="NCBIfam" id="TIGR00244">
    <property type="entry name" value="transcriptional regulator NrdR"/>
    <property type="match status" value="1"/>
</dbReference>
<dbReference type="RefSeq" id="WP_068136914.1">
    <property type="nucleotide sequence ID" value="NZ_AP014924.1"/>
</dbReference>
<reference evidence="11" key="1">
    <citation type="submission" date="2015-07" db="EMBL/GenBank/DDBJ databases">
        <title>Complete genome sequence and phylogenetic analysis of Limnochorda pilosa.</title>
        <authorList>
            <person name="Watanabe M."/>
            <person name="Kojima H."/>
            <person name="Fukui M."/>
        </authorList>
    </citation>
    <scope>NUCLEOTIDE SEQUENCE [LARGE SCALE GENOMIC DNA]</scope>
    <source>
        <strain evidence="11">HC45</strain>
    </source>
</reference>
<evidence type="ECO:0000313" key="11">
    <source>
        <dbReference type="Proteomes" id="UP000065807"/>
    </source>
</evidence>
<evidence type="ECO:0000256" key="6">
    <source>
        <dbReference type="ARBA" id="ARBA00023125"/>
    </source>
</evidence>
<dbReference type="PANTHER" id="PTHR30455:SF2">
    <property type="entry name" value="TRANSCRIPTIONAL REPRESSOR NRDR"/>
    <property type="match status" value="1"/>
</dbReference>
<dbReference type="GO" id="GO:0003677">
    <property type="term" value="F:DNA binding"/>
    <property type="evidence" value="ECO:0007669"/>
    <property type="project" value="UniProtKB-KW"/>
</dbReference>
<dbReference type="Pfam" id="PF03477">
    <property type="entry name" value="ATP-cone"/>
    <property type="match status" value="1"/>
</dbReference>
<protein>
    <recommendedName>
        <fullName evidence="8">Transcriptional repressor NrdR</fullName>
    </recommendedName>
</protein>
<dbReference type="AlphaFoldDB" id="A0A0K2SKR5"/>
<keyword evidence="5 8" id="KW-0805">Transcription regulation</keyword>
<name>A0A0K2SKR5_LIMPI</name>
<dbReference type="PROSITE" id="PS51161">
    <property type="entry name" value="ATP_CONE"/>
    <property type="match status" value="1"/>
</dbReference>
<feature type="zinc finger region" evidence="8">
    <location>
        <begin position="3"/>
        <end position="34"/>
    </location>
</feature>
<keyword evidence="8" id="KW-0863">Zinc-finger</keyword>
<dbReference type="EMBL" id="AP014924">
    <property type="protein sequence ID" value="BAS27696.1"/>
    <property type="molecule type" value="Genomic_DNA"/>
</dbReference>
<dbReference type="InterPro" id="IPR003796">
    <property type="entry name" value="RNR_NrdR-like"/>
</dbReference>
<dbReference type="Proteomes" id="UP000065807">
    <property type="component" value="Chromosome"/>
</dbReference>